<dbReference type="RefSeq" id="XP_015663441.1">
    <property type="nucleotide sequence ID" value="XM_015797921.1"/>
</dbReference>
<gene>
    <name evidence="2" type="ORF">ABB37_01434</name>
</gene>
<keyword evidence="1" id="KW-1133">Transmembrane helix</keyword>
<organism evidence="2 3">
    <name type="scientific">Leptomonas pyrrhocoris</name>
    <name type="common">Firebug parasite</name>
    <dbReference type="NCBI Taxonomy" id="157538"/>
    <lineage>
        <taxon>Eukaryota</taxon>
        <taxon>Discoba</taxon>
        <taxon>Euglenozoa</taxon>
        <taxon>Kinetoplastea</taxon>
        <taxon>Metakinetoplastina</taxon>
        <taxon>Trypanosomatida</taxon>
        <taxon>Trypanosomatidae</taxon>
        <taxon>Leishmaniinae</taxon>
        <taxon>Leptomonas</taxon>
    </lineage>
</organism>
<dbReference type="OrthoDB" id="266659at2759"/>
<keyword evidence="1" id="KW-0472">Membrane</keyword>
<name>A0A0N0DZB5_LEPPY</name>
<protein>
    <submittedName>
        <fullName evidence="2">Uncharacterized protein</fullName>
    </submittedName>
</protein>
<dbReference type="EMBL" id="LGTL01000002">
    <property type="protein sequence ID" value="KPA85002.1"/>
    <property type="molecule type" value="Genomic_DNA"/>
</dbReference>
<keyword evidence="1" id="KW-0812">Transmembrane</keyword>
<dbReference type="RefSeq" id="XP_015663440.1">
    <property type="nucleotide sequence ID" value="XM_015797920.1"/>
</dbReference>
<dbReference type="Proteomes" id="UP000037923">
    <property type="component" value="Unassembled WGS sequence"/>
</dbReference>
<dbReference type="OMA" id="WISAHAV"/>
<sequence length="122" mass="12797">MSSRIHVAATAIAKALSSTADDDDAKQQLLSGSQFFLLCFLVAVSYYVSLFISAHAAGESVASLGAPVAAASRMLSDVGTTIMRSINRRRNNTQPGAVSYEEVDENDDLFLGVNQPAAGAQS</sequence>
<evidence type="ECO:0000313" key="2">
    <source>
        <dbReference type="EMBL" id="KPA85002.1"/>
    </source>
</evidence>
<dbReference type="AlphaFoldDB" id="A0A0N0DZB5"/>
<proteinExistence type="predicted"/>
<keyword evidence="3" id="KW-1185">Reference proteome</keyword>
<dbReference type="VEuPathDB" id="TriTrypDB:LpyrH10_02_4080"/>
<dbReference type="GeneID" id="26901729"/>
<reference evidence="2 3" key="1">
    <citation type="submission" date="2015-07" db="EMBL/GenBank/DDBJ databases">
        <title>High-quality genome of monoxenous trypanosomatid Leptomonas pyrrhocoris.</title>
        <authorList>
            <person name="Flegontov P."/>
            <person name="Butenko A."/>
            <person name="Firsov S."/>
            <person name="Vlcek C."/>
            <person name="Logacheva M.D."/>
            <person name="Field M."/>
            <person name="Filatov D."/>
            <person name="Flegontova O."/>
            <person name="Gerasimov E."/>
            <person name="Jackson A.P."/>
            <person name="Kelly S."/>
            <person name="Opperdoes F."/>
            <person name="O'Reilly A."/>
            <person name="Votypka J."/>
            <person name="Yurchenko V."/>
            <person name="Lukes J."/>
        </authorList>
    </citation>
    <scope>NUCLEOTIDE SEQUENCE [LARGE SCALE GENOMIC DNA]</scope>
    <source>
        <strain evidence="2">H10</strain>
    </source>
</reference>
<evidence type="ECO:0000313" key="3">
    <source>
        <dbReference type="Proteomes" id="UP000037923"/>
    </source>
</evidence>
<evidence type="ECO:0000256" key="1">
    <source>
        <dbReference type="SAM" id="Phobius"/>
    </source>
</evidence>
<feature type="transmembrane region" description="Helical" evidence="1">
    <location>
        <begin position="33"/>
        <end position="54"/>
    </location>
</feature>
<dbReference type="EMBL" id="LGTL01000002">
    <property type="protein sequence ID" value="KPA85001.1"/>
    <property type="molecule type" value="Genomic_DNA"/>
</dbReference>
<accession>A0A0N0DZB5</accession>
<comment type="caution">
    <text evidence="2">The sequence shown here is derived from an EMBL/GenBank/DDBJ whole genome shotgun (WGS) entry which is preliminary data.</text>
</comment>